<sequence length="205" mass="20902">MHPALAEVFPEGGLRRGSVVGCQGEAAWSTALALAVGPSQAGSWTGLVRVGPNFGLSAAAEWGIALDRVFSVPCVDAQQLPTVLAAAVDGVEVVITEGAGVRAGDARRLAARLGQRGGVLLVVGDAGGFVPDLVCSATTTSWGGLDVGAGRLVERQVRFEVSGRRAERPRRADLWFPAVTGALDCVQQQAPVAALAQLLPAASVG</sequence>
<dbReference type="EMBL" id="CAFBLR010000051">
    <property type="protein sequence ID" value="CAB4870295.1"/>
    <property type="molecule type" value="Genomic_DNA"/>
</dbReference>
<evidence type="ECO:0000313" key="1">
    <source>
        <dbReference type="EMBL" id="CAB4732930.1"/>
    </source>
</evidence>
<protein>
    <submittedName>
        <fullName evidence="2">Unannotated protein</fullName>
    </submittedName>
</protein>
<proteinExistence type="predicted"/>
<gene>
    <name evidence="1" type="ORF">UFOPK2602_02452</name>
    <name evidence="2" type="ORF">UFOPK2806_01729</name>
    <name evidence="3" type="ORF">UFOPK3417_00706</name>
    <name evidence="4" type="ORF">UFOPK4306_01882</name>
</gene>
<reference evidence="2" key="1">
    <citation type="submission" date="2020-05" db="EMBL/GenBank/DDBJ databases">
        <authorList>
            <person name="Chiriac C."/>
            <person name="Salcher M."/>
            <person name="Ghai R."/>
            <person name="Kavagutti S V."/>
        </authorList>
    </citation>
    <scope>NUCLEOTIDE SEQUENCE</scope>
</reference>
<evidence type="ECO:0000313" key="3">
    <source>
        <dbReference type="EMBL" id="CAB4870295.1"/>
    </source>
</evidence>
<organism evidence="2">
    <name type="scientific">freshwater metagenome</name>
    <dbReference type="NCBI Taxonomy" id="449393"/>
    <lineage>
        <taxon>unclassified sequences</taxon>
        <taxon>metagenomes</taxon>
        <taxon>ecological metagenomes</taxon>
    </lineage>
</organism>
<evidence type="ECO:0000313" key="4">
    <source>
        <dbReference type="EMBL" id="CAB5066670.1"/>
    </source>
</evidence>
<evidence type="ECO:0000313" key="2">
    <source>
        <dbReference type="EMBL" id="CAB4761880.1"/>
    </source>
</evidence>
<dbReference type="AlphaFoldDB" id="A0A6J6UQ28"/>
<dbReference type="EMBL" id="CAEZXX010000268">
    <property type="protein sequence ID" value="CAB4732930.1"/>
    <property type="molecule type" value="Genomic_DNA"/>
</dbReference>
<dbReference type="EMBL" id="CAEZYY010000026">
    <property type="protein sequence ID" value="CAB4761880.1"/>
    <property type="molecule type" value="Genomic_DNA"/>
</dbReference>
<dbReference type="EMBL" id="CAFBQP010000081">
    <property type="protein sequence ID" value="CAB5066670.1"/>
    <property type="molecule type" value="Genomic_DNA"/>
</dbReference>
<name>A0A6J6UQ28_9ZZZZ</name>
<accession>A0A6J6UQ28</accession>